<dbReference type="EMBL" id="JBHSIU010000039">
    <property type="protein sequence ID" value="MFC5001813.1"/>
    <property type="molecule type" value="Genomic_DNA"/>
</dbReference>
<sequence>MNPHSISHDSADVLPANGSPLHPAPQSAAGRSPLRRAGVGIVAALLATGGLTACKDTLPGYGAVPGYSAQPGASTSTGASPSASTGLGSPSASTAPVTSASPSGSTSPKPTTTSTTTQSPSGNPTYTVAGFPAANNTGYPQGLAGDTRKKVTLTPYTGPMTITVAGTVIDSKDINGHIEIKAKNVTIRNSRIRVANVQAVTITDDNANLRIEDTEIDGQLKDASTGGIALIGRTGYTLLRVNAHGSGDILRIDGRGTVQDSWLHDPGGTGSAQHNDVIQSTNATYVRILHNRLENQHTQTSCILLKADIGPISDVVVDSNLMNGGGYSFYWYDANYKITNGKVTNNKFMRQSGGGFWPKGGYYGTQALNASTLPTWSNNTWADNGQQIGR</sequence>
<evidence type="ECO:0000256" key="1">
    <source>
        <dbReference type="SAM" id="MobiDB-lite"/>
    </source>
</evidence>
<evidence type="ECO:0000313" key="2">
    <source>
        <dbReference type="EMBL" id="MFC5001813.1"/>
    </source>
</evidence>
<accession>A0ABV9VZU0</accession>
<evidence type="ECO:0000313" key="3">
    <source>
        <dbReference type="Proteomes" id="UP001595912"/>
    </source>
</evidence>
<comment type="caution">
    <text evidence="2">The sequence shown here is derived from an EMBL/GenBank/DDBJ whole genome shotgun (WGS) entry which is preliminary data.</text>
</comment>
<dbReference type="InterPro" id="IPR011050">
    <property type="entry name" value="Pectin_lyase_fold/virulence"/>
</dbReference>
<evidence type="ECO:0008006" key="4">
    <source>
        <dbReference type="Google" id="ProtNLM"/>
    </source>
</evidence>
<feature type="compositionally biased region" description="Basic and acidic residues" evidence="1">
    <location>
        <begin position="1"/>
        <end position="11"/>
    </location>
</feature>
<feature type="region of interest" description="Disordered" evidence="1">
    <location>
        <begin position="1"/>
        <end position="32"/>
    </location>
</feature>
<feature type="compositionally biased region" description="Low complexity" evidence="1">
    <location>
        <begin position="71"/>
        <end position="125"/>
    </location>
</feature>
<dbReference type="SMART" id="SM00710">
    <property type="entry name" value="PbH1"/>
    <property type="match status" value="5"/>
</dbReference>
<dbReference type="Proteomes" id="UP001595912">
    <property type="component" value="Unassembled WGS sequence"/>
</dbReference>
<dbReference type="RefSeq" id="WP_380119300.1">
    <property type="nucleotide sequence ID" value="NZ_JBHSIU010000039.1"/>
</dbReference>
<dbReference type="SUPFAM" id="SSF51126">
    <property type="entry name" value="Pectin lyase-like"/>
    <property type="match status" value="1"/>
</dbReference>
<protein>
    <recommendedName>
        <fullName evidence="4">Right handed beta helix domain-containing protein</fullName>
    </recommendedName>
</protein>
<keyword evidence="3" id="KW-1185">Reference proteome</keyword>
<feature type="region of interest" description="Disordered" evidence="1">
    <location>
        <begin position="70"/>
        <end position="133"/>
    </location>
</feature>
<organism evidence="2 3">
    <name type="scientific">Dactylosporangium cerinum</name>
    <dbReference type="NCBI Taxonomy" id="1434730"/>
    <lineage>
        <taxon>Bacteria</taxon>
        <taxon>Bacillati</taxon>
        <taxon>Actinomycetota</taxon>
        <taxon>Actinomycetes</taxon>
        <taxon>Micromonosporales</taxon>
        <taxon>Micromonosporaceae</taxon>
        <taxon>Dactylosporangium</taxon>
    </lineage>
</organism>
<dbReference type="InterPro" id="IPR006626">
    <property type="entry name" value="PbH1"/>
</dbReference>
<proteinExistence type="predicted"/>
<name>A0ABV9VZU0_9ACTN</name>
<gene>
    <name evidence="2" type="ORF">ACFPIJ_28740</name>
</gene>
<reference evidence="3" key="1">
    <citation type="journal article" date="2019" name="Int. J. Syst. Evol. Microbiol.">
        <title>The Global Catalogue of Microorganisms (GCM) 10K type strain sequencing project: providing services to taxonomists for standard genome sequencing and annotation.</title>
        <authorList>
            <consortium name="The Broad Institute Genomics Platform"/>
            <consortium name="The Broad Institute Genome Sequencing Center for Infectious Disease"/>
            <person name="Wu L."/>
            <person name="Ma J."/>
        </authorList>
    </citation>
    <scope>NUCLEOTIDE SEQUENCE [LARGE SCALE GENOMIC DNA]</scope>
    <source>
        <strain evidence="3">CGMCC 4.7152</strain>
    </source>
</reference>